<evidence type="ECO:0000256" key="1">
    <source>
        <dbReference type="SAM" id="MobiDB-lite"/>
    </source>
</evidence>
<dbReference type="AlphaFoldDB" id="A0AAV9NQM0"/>
<dbReference type="GeneID" id="89976117"/>
<feature type="region of interest" description="Disordered" evidence="1">
    <location>
        <begin position="179"/>
        <end position="229"/>
    </location>
</feature>
<dbReference type="Proteomes" id="UP001358417">
    <property type="component" value="Unassembled WGS sequence"/>
</dbReference>
<protein>
    <submittedName>
        <fullName evidence="2">Uncharacterized protein</fullName>
    </submittedName>
</protein>
<sequence length="229" mass="26197">MAPRRRDDSEEPQPLPPNKRRRTDGNPSDQDEGATAPATRDLRHTNQVHSEMTAQYGGEDLPLPQFVGLCGYLCTILRWGYHVHTVDLDAFVQLHSSFVGKLPDFEREQSDVSNPLIPSYHEWYLEQPSEVRELYTSSILTEARLRDIWRENHYEFLKVELSLIKIGKDRKAHHEFLLRHGGTQHNGSVPPGDGPLGERQAFLPPSEEQDGTSEPDHGDRMDQVQRDTL</sequence>
<feature type="region of interest" description="Disordered" evidence="1">
    <location>
        <begin position="1"/>
        <end position="45"/>
    </location>
</feature>
<dbReference type="EMBL" id="JAVRRD010000003">
    <property type="protein sequence ID" value="KAK5061410.1"/>
    <property type="molecule type" value="Genomic_DNA"/>
</dbReference>
<name>A0AAV9NQM0_9EURO</name>
<keyword evidence="3" id="KW-1185">Reference proteome</keyword>
<evidence type="ECO:0000313" key="2">
    <source>
        <dbReference type="EMBL" id="KAK5061410.1"/>
    </source>
</evidence>
<feature type="compositionally biased region" description="Basic and acidic residues" evidence="1">
    <location>
        <begin position="214"/>
        <end position="229"/>
    </location>
</feature>
<proteinExistence type="predicted"/>
<comment type="caution">
    <text evidence="2">The sequence shown here is derived from an EMBL/GenBank/DDBJ whole genome shotgun (WGS) entry which is preliminary data.</text>
</comment>
<evidence type="ECO:0000313" key="3">
    <source>
        <dbReference type="Proteomes" id="UP001358417"/>
    </source>
</evidence>
<reference evidence="2 3" key="1">
    <citation type="submission" date="2023-08" db="EMBL/GenBank/DDBJ databases">
        <title>Black Yeasts Isolated from many extreme environments.</title>
        <authorList>
            <person name="Coleine C."/>
            <person name="Stajich J.E."/>
            <person name="Selbmann L."/>
        </authorList>
    </citation>
    <scope>NUCLEOTIDE SEQUENCE [LARGE SCALE GENOMIC DNA]</scope>
    <source>
        <strain evidence="2 3">CCFEE 5792</strain>
    </source>
</reference>
<dbReference type="RefSeq" id="XP_064710507.1">
    <property type="nucleotide sequence ID" value="XM_064851504.1"/>
</dbReference>
<accession>A0AAV9NQM0</accession>
<organism evidence="2 3">
    <name type="scientific">Exophiala bonariae</name>
    <dbReference type="NCBI Taxonomy" id="1690606"/>
    <lineage>
        <taxon>Eukaryota</taxon>
        <taxon>Fungi</taxon>
        <taxon>Dikarya</taxon>
        <taxon>Ascomycota</taxon>
        <taxon>Pezizomycotina</taxon>
        <taxon>Eurotiomycetes</taxon>
        <taxon>Chaetothyriomycetidae</taxon>
        <taxon>Chaetothyriales</taxon>
        <taxon>Herpotrichiellaceae</taxon>
        <taxon>Exophiala</taxon>
    </lineage>
</organism>
<gene>
    <name evidence="2" type="ORF">LTR84_007952</name>
</gene>